<organism evidence="2 3">
    <name type="scientific">Flexivirga caeni</name>
    <dbReference type="NCBI Taxonomy" id="2294115"/>
    <lineage>
        <taxon>Bacteria</taxon>
        <taxon>Bacillati</taxon>
        <taxon>Actinomycetota</taxon>
        <taxon>Actinomycetes</taxon>
        <taxon>Micrococcales</taxon>
        <taxon>Dermacoccaceae</taxon>
        <taxon>Flexivirga</taxon>
    </lineage>
</organism>
<sequence>MPLAELDLAALRRWVITARADLDAYAEALNRLNVFPVPDGDTGSNLQMTMRDAVDALDEEGPDDIGAAAAAMARATLVSARGNSGVILSQLAKGVAEVVAEAGRQPLGPGQLAAILTRAAELAQGGVSAPAPGTILTVAAAAASAANAAEERGCDLTGVTDAAAAGATDALLRTRTENDVLRRAGVVDAGGAGYLLVLEALQRVIHGQGGLALTDGAVPEWLRVSSAQAPDAGCGAEGAGGPAYEVMYLLDEATPEGVAVLRRTLHSLGDSLVVAGGPDRYTVHVHVDDVAAALNAGAAAGRPHRFRVTRFADEVAADVAPVRPDVAVLALVSGVGMAQHVRASGGVTPVRDWHDEHALRRVLGRQTLMLCTSPQAREAAEALAGECELEIVGDNAADVVAASVVVDPGDEFRRICRDAREAADGVLSVRVVGDPGQDALMHELVDLLAESTAELLTLVAGDALPDDRLAQLVEAARADHSYLGICQITGDGPDTLLTIGVE</sequence>
<dbReference type="SMART" id="SM01121">
    <property type="entry name" value="Dak1_2"/>
    <property type="match status" value="1"/>
</dbReference>
<evidence type="ECO:0000313" key="3">
    <source>
        <dbReference type="Proteomes" id="UP000271678"/>
    </source>
</evidence>
<dbReference type="Gene3D" id="1.25.40.340">
    <property type="match status" value="1"/>
</dbReference>
<protein>
    <submittedName>
        <fullName evidence="2">DAK2 domain-containing protein</fullName>
    </submittedName>
</protein>
<evidence type="ECO:0000313" key="2">
    <source>
        <dbReference type="EMBL" id="RNI23266.1"/>
    </source>
</evidence>
<dbReference type="SMART" id="SM01120">
    <property type="entry name" value="Dak2"/>
    <property type="match status" value="1"/>
</dbReference>
<keyword evidence="3" id="KW-1185">Reference proteome</keyword>
<comment type="caution">
    <text evidence="2">The sequence shown here is derived from an EMBL/GenBank/DDBJ whole genome shotgun (WGS) entry which is preliminary data.</text>
</comment>
<evidence type="ECO:0000259" key="1">
    <source>
        <dbReference type="PROSITE" id="PS51480"/>
    </source>
</evidence>
<feature type="domain" description="DhaL" evidence="1">
    <location>
        <begin position="9"/>
        <end position="203"/>
    </location>
</feature>
<proteinExistence type="predicted"/>
<dbReference type="Pfam" id="PF21645">
    <property type="entry name" value="FakA-like_M"/>
    <property type="match status" value="1"/>
</dbReference>
<gene>
    <name evidence="2" type="ORF">EFY87_07510</name>
</gene>
<dbReference type="PANTHER" id="PTHR33434">
    <property type="entry name" value="DEGV DOMAIN-CONTAINING PROTEIN DR_1986-RELATED"/>
    <property type="match status" value="1"/>
</dbReference>
<name>A0A3M9MCJ6_9MICO</name>
<dbReference type="InterPro" id="IPR050270">
    <property type="entry name" value="DegV_domain_contain"/>
</dbReference>
<dbReference type="PROSITE" id="PS51480">
    <property type="entry name" value="DHAL"/>
    <property type="match status" value="1"/>
</dbReference>
<dbReference type="InterPro" id="IPR048394">
    <property type="entry name" value="FakA-like_M"/>
</dbReference>
<dbReference type="EMBL" id="RJJQ01000005">
    <property type="protein sequence ID" value="RNI23266.1"/>
    <property type="molecule type" value="Genomic_DNA"/>
</dbReference>
<dbReference type="InterPro" id="IPR004007">
    <property type="entry name" value="DhaL_dom"/>
</dbReference>
<dbReference type="AlphaFoldDB" id="A0A3M9MCJ6"/>
<dbReference type="Proteomes" id="UP000271678">
    <property type="component" value="Unassembled WGS sequence"/>
</dbReference>
<dbReference type="Pfam" id="PF02734">
    <property type="entry name" value="Dak2"/>
    <property type="match status" value="1"/>
</dbReference>
<dbReference type="InterPro" id="IPR033470">
    <property type="entry name" value="FakA-like_C"/>
</dbReference>
<dbReference type="GO" id="GO:0006071">
    <property type="term" value="P:glycerol metabolic process"/>
    <property type="evidence" value="ECO:0007669"/>
    <property type="project" value="InterPro"/>
</dbReference>
<accession>A0A3M9MCJ6</accession>
<reference evidence="2 3" key="1">
    <citation type="submission" date="2018-11" db="EMBL/GenBank/DDBJ databases">
        <title>Draft genome of Simplicispira Flexivirga sp. BO-16.</title>
        <authorList>
            <person name="Im W.T."/>
        </authorList>
    </citation>
    <scope>NUCLEOTIDE SEQUENCE [LARGE SCALE GENOMIC DNA]</scope>
    <source>
        <strain evidence="2 3">BO-16</strain>
    </source>
</reference>
<dbReference type="SUPFAM" id="SSF101473">
    <property type="entry name" value="DhaL-like"/>
    <property type="match status" value="1"/>
</dbReference>
<dbReference type="InterPro" id="IPR036117">
    <property type="entry name" value="DhaL_dom_sf"/>
</dbReference>
<dbReference type="PANTHER" id="PTHR33434:SF4">
    <property type="entry name" value="PHOSPHATASE PROTEIN"/>
    <property type="match status" value="1"/>
</dbReference>
<dbReference type="GO" id="GO:0004371">
    <property type="term" value="F:glycerone kinase activity"/>
    <property type="evidence" value="ECO:0007669"/>
    <property type="project" value="InterPro"/>
</dbReference>